<proteinExistence type="predicted"/>
<accession>A0A2H0TB12</accession>
<protein>
    <recommendedName>
        <fullName evidence="1">DUF5679 domain-containing protein</fullName>
    </recommendedName>
</protein>
<organism evidence="2 3">
    <name type="scientific">Candidatus Nomurabacteria bacterium CG10_big_fil_rev_8_21_14_0_10_35_16</name>
    <dbReference type="NCBI Taxonomy" id="1974731"/>
    <lineage>
        <taxon>Bacteria</taxon>
        <taxon>Candidatus Nomuraibacteriota</taxon>
    </lineage>
</organism>
<name>A0A2H0TB12_9BACT</name>
<gene>
    <name evidence="2" type="ORF">COU49_02655</name>
</gene>
<evidence type="ECO:0000313" key="3">
    <source>
        <dbReference type="Proteomes" id="UP000230094"/>
    </source>
</evidence>
<reference evidence="3" key="1">
    <citation type="submission" date="2017-09" db="EMBL/GenBank/DDBJ databases">
        <title>Depth-based differentiation of microbial function through sediment-hosted aquifers and enrichment of novel symbionts in the deep terrestrial subsurface.</title>
        <authorList>
            <person name="Probst A.J."/>
            <person name="Ladd B."/>
            <person name="Jarett J.K."/>
            <person name="Geller-Mcgrath D.E."/>
            <person name="Sieber C.M.K."/>
            <person name="Emerson J.B."/>
            <person name="Anantharaman K."/>
            <person name="Thomas B.C."/>
            <person name="Malmstrom R."/>
            <person name="Stieglmeier M."/>
            <person name="Klingl A."/>
            <person name="Woyke T."/>
            <person name="Ryan C.M."/>
            <person name="Banfield J.F."/>
        </authorList>
    </citation>
    <scope>NUCLEOTIDE SEQUENCE [LARGE SCALE GENOMIC DNA]</scope>
</reference>
<dbReference type="AlphaFoldDB" id="A0A2H0TB12"/>
<sequence>MADLKALCMKCRDANRKPTMQTMMNPVVTKNEKGRYSAKGTCAKCGGNMFKFLSAADGEAMM</sequence>
<comment type="caution">
    <text evidence="2">The sequence shown here is derived from an EMBL/GenBank/DDBJ whole genome shotgun (WGS) entry which is preliminary data.</text>
</comment>
<evidence type="ECO:0000313" key="2">
    <source>
        <dbReference type="EMBL" id="PIR68219.1"/>
    </source>
</evidence>
<evidence type="ECO:0000259" key="1">
    <source>
        <dbReference type="Pfam" id="PF18930"/>
    </source>
</evidence>
<dbReference type="Proteomes" id="UP000230094">
    <property type="component" value="Unassembled WGS sequence"/>
</dbReference>
<dbReference type="InterPro" id="IPR044044">
    <property type="entry name" value="DUF5679"/>
</dbReference>
<feature type="domain" description="DUF5679" evidence="1">
    <location>
        <begin position="8"/>
        <end position="52"/>
    </location>
</feature>
<dbReference type="Pfam" id="PF18930">
    <property type="entry name" value="DUF5679"/>
    <property type="match status" value="1"/>
</dbReference>
<dbReference type="EMBL" id="PFCQ01000013">
    <property type="protein sequence ID" value="PIR68219.1"/>
    <property type="molecule type" value="Genomic_DNA"/>
</dbReference>